<evidence type="ECO:0008006" key="10">
    <source>
        <dbReference type="Google" id="ProtNLM"/>
    </source>
</evidence>
<dbReference type="InterPro" id="IPR020845">
    <property type="entry name" value="AMP-binding_CS"/>
</dbReference>
<evidence type="ECO:0000259" key="5">
    <source>
        <dbReference type="Pfam" id="PF00107"/>
    </source>
</evidence>
<dbReference type="STRING" id="329885.A0A4U0UT55"/>
<evidence type="ECO:0000256" key="2">
    <source>
        <dbReference type="ARBA" id="ARBA00022450"/>
    </source>
</evidence>
<proteinExistence type="inferred from homology"/>
<comment type="caution">
    <text evidence="8">The sequence shown here is derived from an EMBL/GenBank/DDBJ whole genome shotgun (WGS) entry which is preliminary data.</text>
</comment>
<keyword evidence="2" id="KW-0596">Phosphopantetheine</keyword>
<dbReference type="AlphaFoldDB" id="A0A4U0UT55"/>
<dbReference type="PANTHER" id="PTHR43107">
    <property type="entry name" value="LONG-CHAIN FATTY ACID TRANSPORT PROTEIN"/>
    <property type="match status" value="1"/>
</dbReference>
<evidence type="ECO:0000313" key="9">
    <source>
        <dbReference type="Proteomes" id="UP000310066"/>
    </source>
</evidence>
<dbReference type="InterPro" id="IPR000873">
    <property type="entry name" value="AMP-dep_synth/lig_dom"/>
</dbReference>
<sequence length="706" mass="77863">MAPKVGSTVLLFGCGPTGMLLAQLLKLNGTANLDLAKRLNLADSFVAISDTNAKEDMDTLLQSHPHGFDLVVEATGAPSVLEQSIFYVRKGGTLVVYGVYDDAAKIAWPPMRIWTYEITILSSFCSTLKFPVVMEYVRTKKLDFGGIVSKTYRIEEWAECLEALERQQFVKAAIQGIRPGDLVGMYLHNSAEFVFIMFAALTIGAGPALINYNLEGRALMHCLAVAETKLLLVDLDAACQGRIEGSKQEIEAAGTKIVTLDAGLKQTIQSRPVVIPGDELRAGMRPDFPYALIYTSGTTGLSKGCPFTIARTHLLGSHFSPPFGCKRGKDVWYSPMPLYHGTGIITSSTMLLAGVGIAIAPRFSVSNFWPDINASGSTAFIYVGETARYLLAAPPHPLERAHKLRVAYGNGLRPDIWQKFQARFNIPEVAEFFNSSEGMFSLVVWARNGYTSCCVGHHGLVTRSLLHNVYVPVRIDFDTGDLWRNPATGFAQRTSYEEGGEILVAVPSRDAFGGYWRNEEATNKRFATDVFKAGDLYYRCGDALRRSPDGHWYFLDRLGDTFRWKSENVSTAEVAEALGRYPGVTEANVYGVTVPGHEGRAGCAALHLEGQPDENFVSGLLQYSKANLPRYAVPVFLRVVKHSSHIHNHKQNKVGLRQEGIDLEKLGVHERDGADDMIMWQKPGSETYVPFQREDWEALSKGGARL</sequence>
<name>A0A4U0UT55_9PEZI</name>
<dbReference type="GO" id="GO:0005811">
    <property type="term" value="C:lipid droplet"/>
    <property type="evidence" value="ECO:0007669"/>
    <property type="project" value="TreeGrafter"/>
</dbReference>
<dbReference type="Proteomes" id="UP000310066">
    <property type="component" value="Unassembled WGS sequence"/>
</dbReference>
<dbReference type="SUPFAM" id="SSF51735">
    <property type="entry name" value="NAD(P)-binding Rossmann-fold domains"/>
    <property type="match status" value="1"/>
</dbReference>
<keyword evidence="3" id="KW-0597">Phosphoprotein</keyword>
<feature type="domain" description="Alcohol dehydrogenase-like C-terminal" evidence="5">
    <location>
        <begin position="32"/>
        <end position="134"/>
    </location>
</feature>
<dbReference type="GO" id="GO:0009898">
    <property type="term" value="C:cytoplasmic side of plasma membrane"/>
    <property type="evidence" value="ECO:0007669"/>
    <property type="project" value="TreeGrafter"/>
</dbReference>
<dbReference type="GO" id="GO:0004467">
    <property type="term" value="F:long-chain fatty acid-CoA ligase activity"/>
    <property type="evidence" value="ECO:0007669"/>
    <property type="project" value="TreeGrafter"/>
</dbReference>
<accession>A0A4U0UT55</accession>
<dbReference type="InterPro" id="IPR045851">
    <property type="entry name" value="AMP-bd_C_sf"/>
</dbReference>
<dbReference type="InterPro" id="IPR013149">
    <property type="entry name" value="ADH-like_C"/>
</dbReference>
<dbReference type="OrthoDB" id="196650at2759"/>
<dbReference type="Gene3D" id="3.90.180.10">
    <property type="entry name" value="Medium-chain alcohol dehydrogenases, catalytic domain"/>
    <property type="match status" value="1"/>
</dbReference>
<dbReference type="InterPro" id="IPR042099">
    <property type="entry name" value="ANL_N_sf"/>
</dbReference>
<dbReference type="Pfam" id="PF00501">
    <property type="entry name" value="AMP-binding"/>
    <property type="match status" value="1"/>
</dbReference>
<evidence type="ECO:0000313" key="8">
    <source>
        <dbReference type="EMBL" id="TKA39188.1"/>
    </source>
</evidence>
<dbReference type="FunFam" id="3.30.300.30:FF:000002">
    <property type="entry name" value="Long-chain fatty acid transport protein 1"/>
    <property type="match status" value="1"/>
</dbReference>
<evidence type="ECO:0000256" key="4">
    <source>
        <dbReference type="ARBA" id="ARBA00022598"/>
    </source>
</evidence>
<gene>
    <name evidence="8" type="ORF">B0A54_08497</name>
</gene>
<dbReference type="Gene3D" id="3.40.50.12780">
    <property type="entry name" value="N-terminal domain of ligase-like"/>
    <property type="match status" value="1"/>
</dbReference>
<dbReference type="GO" id="GO:0005777">
    <property type="term" value="C:peroxisome"/>
    <property type="evidence" value="ECO:0007669"/>
    <property type="project" value="TreeGrafter"/>
</dbReference>
<dbReference type="Gene3D" id="3.40.50.720">
    <property type="entry name" value="NAD(P)-binding Rossmann-like Domain"/>
    <property type="match status" value="1"/>
</dbReference>
<reference evidence="8 9" key="1">
    <citation type="submission" date="2017-03" db="EMBL/GenBank/DDBJ databases">
        <title>Genomes of endolithic fungi from Antarctica.</title>
        <authorList>
            <person name="Coleine C."/>
            <person name="Masonjones S."/>
            <person name="Stajich J.E."/>
        </authorList>
    </citation>
    <scope>NUCLEOTIDE SEQUENCE [LARGE SCALE GENOMIC DNA]</scope>
    <source>
        <strain evidence="8 9">CCFEE 5311</strain>
    </source>
</reference>
<dbReference type="Pfam" id="PF00107">
    <property type="entry name" value="ADH_zinc_N"/>
    <property type="match status" value="1"/>
</dbReference>
<dbReference type="PANTHER" id="PTHR43107:SF6">
    <property type="entry name" value="ACYL-COA SYNTHETASE FAMILY PROTEIN (CEFD1), PUTATIVE (AFU_ORTHOLOGUE AFUA_6G03630)-RELATED"/>
    <property type="match status" value="1"/>
</dbReference>
<evidence type="ECO:0000256" key="3">
    <source>
        <dbReference type="ARBA" id="ARBA00022553"/>
    </source>
</evidence>
<dbReference type="InterPro" id="IPR036291">
    <property type="entry name" value="NAD(P)-bd_dom_sf"/>
</dbReference>
<organism evidence="8 9">
    <name type="scientific">Friedmanniomyces endolithicus</name>
    <dbReference type="NCBI Taxonomy" id="329885"/>
    <lineage>
        <taxon>Eukaryota</taxon>
        <taxon>Fungi</taxon>
        <taxon>Dikarya</taxon>
        <taxon>Ascomycota</taxon>
        <taxon>Pezizomycotina</taxon>
        <taxon>Dothideomycetes</taxon>
        <taxon>Dothideomycetidae</taxon>
        <taxon>Mycosphaerellales</taxon>
        <taxon>Teratosphaeriaceae</taxon>
        <taxon>Friedmanniomyces</taxon>
    </lineage>
</organism>
<dbReference type="Gene3D" id="3.30.300.30">
    <property type="match status" value="1"/>
</dbReference>
<protein>
    <recommendedName>
        <fullName evidence="10">AMP-dependent synthetase/ligase domain-containing protein</fullName>
    </recommendedName>
</protein>
<dbReference type="Pfam" id="PF13193">
    <property type="entry name" value="AMP-binding_C"/>
    <property type="match status" value="1"/>
</dbReference>
<dbReference type="EMBL" id="NAJP01000040">
    <property type="protein sequence ID" value="TKA39188.1"/>
    <property type="molecule type" value="Genomic_DNA"/>
</dbReference>
<dbReference type="GO" id="GO:0005324">
    <property type="term" value="F:long-chain fatty acid transmembrane transporter activity"/>
    <property type="evidence" value="ECO:0007669"/>
    <property type="project" value="TreeGrafter"/>
</dbReference>
<dbReference type="SUPFAM" id="SSF56801">
    <property type="entry name" value="Acetyl-CoA synthetase-like"/>
    <property type="match status" value="1"/>
</dbReference>
<dbReference type="InterPro" id="IPR025110">
    <property type="entry name" value="AMP-bd_C"/>
</dbReference>
<keyword evidence="4" id="KW-0436">Ligase</keyword>
<feature type="domain" description="AMP-binding enzyme C-terminal" evidence="7">
    <location>
        <begin position="573"/>
        <end position="643"/>
    </location>
</feature>
<feature type="domain" description="AMP-dependent synthetase/ligase" evidence="6">
    <location>
        <begin position="175"/>
        <end position="444"/>
    </location>
</feature>
<evidence type="ECO:0000259" key="7">
    <source>
        <dbReference type="Pfam" id="PF13193"/>
    </source>
</evidence>
<dbReference type="PROSITE" id="PS00455">
    <property type="entry name" value="AMP_BINDING"/>
    <property type="match status" value="1"/>
</dbReference>
<dbReference type="GO" id="GO:0044539">
    <property type="term" value="P:long-chain fatty acid import into cell"/>
    <property type="evidence" value="ECO:0007669"/>
    <property type="project" value="TreeGrafter"/>
</dbReference>
<comment type="similarity">
    <text evidence="1">Belongs to the ATP-dependent AMP-binding enzyme family.</text>
</comment>
<evidence type="ECO:0000256" key="1">
    <source>
        <dbReference type="ARBA" id="ARBA00006432"/>
    </source>
</evidence>
<evidence type="ECO:0000259" key="6">
    <source>
        <dbReference type="Pfam" id="PF00501"/>
    </source>
</evidence>